<accession>A0A417Z5S3</accession>
<dbReference type="Proteomes" id="UP000285376">
    <property type="component" value="Unassembled WGS sequence"/>
</dbReference>
<reference evidence="2 3" key="1">
    <citation type="submission" date="2018-08" db="EMBL/GenBank/DDBJ databases">
        <title>Whole genome sequence analysis of Dermacoccus abyssi bacteria isolated from Deep Mariana trench Micromonospora spp reveals genes involved in the environmental adaptation and production of secondary metabolites.</title>
        <authorList>
            <person name="Abdel-Mageed W.M."/>
            <person name="Lehri B."/>
            <person name="Nouioui I."/>
            <person name="Goodfellow I."/>
            <person name="Jaspars M."/>
            <person name="Karlyshev A."/>
        </authorList>
    </citation>
    <scope>NUCLEOTIDE SEQUENCE [LARGE SCALE GENOMIC DNA]</scope>
    <source>
        <strain evidence="2 3">MT1.1</strain>
    </source>
</reference>
<dbReference type="EMBL" id="QWLM01000007">
    <property type="protein sequence ID" value="RHW45889.1"/>
    <property type="molecule type" value="Genomic_DNA"/>
</dbReference>
<evidence type="ECO:0000313" key="2">
    <source>
        <dbReference type="EMBL" id="RHW45889.1"/>
    </source>
</evidence>
<sequence length="450" mass="49297">MGETDRVGAYLPLDVATELGHALVAEVAKRVDAPYFCVKGPVATLAGARMPRVSMDVDVFVEPDRMEAFEKELNNAGWSRRPESFAQRLFNDHSRAYINPNWPCDIDVHRGFPGMLKPPTEIFASLTGHLQTYSLAGVEVLGVDRPAALLLEILHGLRSPDSKRHQQDLLYAKGLLEELCASATFRDDFVGLVRNVGAERTLAGVLPFLDLHSDRAFNDRGAYARWTAQSAGASRTLRWAIAIAQGQDYPRWKILREALLPSAEDLSIEKPDVTSEAGWRVRVARVRAGLASLPSLVSSLFKRTISSGRALGADESRWNATSPVRKADAAPSRASGPSEATRRPGRRRTAGYRLEHVARVPAGGNEYVLPLTGQLAQPLFLSATAVDLMEMLVHGEATPEELVAVVAEEQNVDAVEVAQPIEDFLRQLTDLRVLANTVGDSSSREEENYA</sequence>
<dbReference type="RefSeq" id="WP_118913355.1">
    <property type="nucleotide sequence ID" value="NZ_CBCRVH010000005.1"/>
</dbReference>
<feature type="region of interest" description="Disordered" evidence="1">
    <location>
        <begin position="316"/>
        <end position="350"/>
    </location>
</feature>
<gene>
    <name evidence="2" type="ORF">D1832_07765</name>
</gene>
<comment type="caution">
    <text evidence="2">The sequence shown here is derived from an EMBL/GenBank/DDBJ whole genome shotgun (WGS) entry which is preliminary data.</text>
</comment>
<name>A0A417Z5S3_9MICO</name>
<dbReference type="AlphaFoldDB" id="A0A417Z5S3"/>
<protein>
    <submittedName>
        <fullName evidence="2">PqqD family protein</fullName>
    </submittedName>
</protein>
<evidence type="ECO:0000313" key="3">
    <source>
        <dbReference type="Proteomes" id="UP000285376"/>
    </source>
</evidence>
<organism evidence="2 3">
    <name type="scientific">Dermacoccus abyssi</name>
    <dbReference type="NCBI Taxonomy" id="322596"/>
    <lineage>
        <taxon>Bacteria</taxon>
        <taxon>Bacillati</taxon>
        <taxon>Actinomycetota</taxon>
        <taxon>Actinomycetes</taxon>
        <taxon>Micrococcales</taxon>
        <taxon>Dermacoccaceae</taxon>
        <taxon>Dermacoccus</taxon>
    </lineage>
</organism>
<evidence type="ECO:0000256" key="1">
    <source>
        <dbReference type="SAM" id="MobiDB-lite"/>
    </source>
</evidence>
<proteinExistence type="predicted"/>